<reference evidence="3 4" key="1">
    <citation type="submission" date="2017-03" db="EMBL/GenBank/DDBJ databases">
        <title>Widespread Adenine N6-methylation of Active Genes in Fungi.</title>
        <authorList>
            <consortium name="DOE Joint Genome Institute"/>
            <person name="Mondo S.J."/>
            <person name="Dannebaum R.O."/>
            <person name="Kuo R.C."/>
            <person name="Louie K.B."/>
            <person name="Bewick A.J."/>
            <person name="Labutti K."/>
            <person name="Haridas S."/>
            <person name="Kuo A."/>
            <person name="Salamov A."/>
            <person name="Ahrendt S.R."/>
            <person name="Lau R."/>
            <person name="Bowen B.P."/>
            <person name="Lipzen A."/>
            <person name="Sullivan W."/>
            <person name="Andreopoulos W.B."/>
            <person name="Clum A."/>
            <person name="Lindquist E."/>
            <person name="Daum C."/>
            <person name="Northen T.R."/>
            <person name="Ramamoorthy G."/>
            <person name="Schmitz R.J."/>
            <person name="Gryganskyi A."/>
            <person name="Culley D."/>
            <person name="Magnuson J."/>
            <person name="James T.Y."/>
            <person name="O'Malley M.A."/>
            <person name="Stajich J.E."/>
            <person name="Spatafora J.W."/>
            <person name="Visel A."/>
            <person name="Grigoriev I.V."/>
        </authorList>
    </citation>
    <scope>NUCLEOTIDE SEQUENCE [LARGE SCALE GENOMIC DNA]</scope>
    <source>
        <strain evidence="3 4">NRRL Y-17943</strain>
    </source>
</reference>
<keyword evidence="4" id="KW-1185">Reference proteome</keyword>
<dbReference type="GO" id="GO:0010257">
    <property type="term" value="P:NADH dehydrogenase complex assembly"/>
    <property type="evidence" value="ECO:0007669"/>
    <property type="project" value="TreeGrafter"/>
</dbReference>
<accession>A0A1Y1USW1</accession>
<dbReference type="InterPro" id="IPR013857">
    <property type="entry name" value="NADH-UbQ_OxRdtase-assoc_prot30"/>
</dbReference>
<feature type="domain" description="NADH:ubiquinone oxidoreductase intermediate-associated protein 30" evidence="2">
    <location>
        <begin position="105"/>
        <end position="279"/>
    </location>
</feature>
<dbReference type="PANTHER" id="PTHR13194:SF18">
    <property type="entry name" value="COMPLEX I INTERMEDIATE-ASSOCIATED PROTEIN 30, MITOCHONDRIAL"/>
    <property type="match status" value="1"/>
</dbReference>
<feature type="region of interest" description="Disordered" evidence="1">
    <location>
        <begin position="86"/>
        <end position="117"/>
    </location>
</feature>
<dbReference type="InParanoid" id="A0A1Y1USW1"/>
<sequence length="395" mass="43387">MLTSLNFWETVSNGRSTIPPFTMYSFSSDLPPLEPPTIMALGADSDIGGLSTSNATSIPTAAFYDDPGPSSPLSFSSDQYENSVAVATGSHGGGISPGHIGSPSAGPSRPALKRDPNLPRITGSHMSHVALHGNMSLRLPPSQMGKIRTGYVGMRNHFRPTILGGEDAWDLRQYTHIKMQIAYRGWEGWRKRWYCNVQIAGPTGPSNIDVYQLRIELPPSSASTSSRAPLDPFSGVPPRWTTLHLPLSSFVLTNMGSTSPVQVGMDTEGVRSVGFSLLGGGRDNQGLPLGQPGQYLSQKHRDLSQVEDLDPAFNASRAKRRRHRDGTMDRERGGDGHPGGMDRVSITPFSEGYYELCVRYVQAVQYDPMTDDRPSEWDVWEEEQRLAKERQSPWE</sequence>
<proteinExistence type="predicted"/>
<protein>
    <recommendedName>
        <fullName evidence="2">NADH:ubiquinone oxidoreductase intermediate-associated protein 30 domain-containing protein</fullName>
    </recommendedName>
</protein>
<dbReference type="Proteomes" id="UP000193218">
    <property type="component" value="Unassembled WGS sequence"/>
</dbReference>
<dbReference type="GeneID" id="33556283"/>
<dbReference type="STRING" id="4999.A0A1Y1USW1"/>
<dbReference type="RefSeq" id="XP_021874777.1">
    <property type="nucleotide sequence ID" value="XM_022014475.1"/>
</dbReference>
<dbReference type="AlphaFoldDB" id="A0A1Y1USW1"/>
<dbReference type="OrthoDB" id="42561at2759"/>
<dbReference type="GO" id="GO:0005739">
    <property type="term" value="C:mitochondrion"/>
    <property type="evidence" value="ECO:0007669"/>
    <property type="project" value="TreeGrafter"/>
</dbReference>
<dbReference type="PANTHER" id="PTHR13194">
    <property type="entry name" value="COMPLEX I INTERMEDIATE-ASSOCIATED PROTEIN 30"/>
    <property type="match status" value="1"/>
</dbReference>
<feature type="compositionally biased region" description="Basic and acidic residues" evidence="1">
    <location>
        <begin position="325"/>
        <end position="335"/>
    </location>
</feature>
<dbReference type="GO" id="GO:0051082">
    <property type="term" value="F:unfolded protein binding"/>
    <property type="evidence" value="ECO:0007669"/>
    <property type="project" value="TreeGrafter"/>
</dbReference>
<comment type="caution">
    <text evidence="3">The sequence shown here is derived from an EMBL/GenBank/DDBJ whole genome shotgun (WGS) entry which is preliminary data.</text>
</comment>
<dbReference type="InterPro" id="IPR039131">
    <property type="entry name" value="NDUFAF1"/>
</dbReference>
<name>A0A1Y1USW1_9TREE</name>
<evidence type="ECO:0000256" key="1">
    <source>
        <dbReference type="SAM" id="MobiDB-lite"/>
    </source>
</evidence>
<evidence type="ECO:0000313" key="4">
    <source>
        <dbReference type="Proteomes" id="UP000193218"/>
    </source>
</evidence>
<organism evidence="3 4">
    <name type="scientific">Kockovaella imperatae</name>
    <dbReference type="NCBI Taxonomy" id="4999"/>
    <lineage>
        <taxon>Eukaryota</taxon>
        <taxon>Fungi</taxon>
        <taxon>Dikarya</taxon>
        <taxon>Basidiomycota</taxon>
        <taxon>Agaricomycotina</taxon>
        <taxon>Tremellomycetes</taxon>
        <taxon>Tremellales</taxon>
        <taxon>Cuniculitremaceae</taxon>
        <taxon>Kockovaella</taxon>
    </lineage>
</organism>
<evidence type="ECO:0000313" key="3">
    <source>
        <dbReference type="EMBL" id="ORX41098.1"/>
    </source>
</evidence>
<evidence type="ECO:0000259" key="2">
    <source>
        <dbReference type="Pfam" id="PF08547"/>
    </source>
</evidence>
<feature type="region of interest" description="Disordered" evidence="1">
    <location>
        <begin position="300"/>
        <end position="342"/>
    </location>
</feature>
<dbReference type="GO" id="GO:0006120">
    <property type="term" value="P:mitochondrial electron transport, NADH to ubiquinone"/>
    <property type="evidence" value="ECO:0007669"/>
    <property type="project" value="TreeGrafter"/>
</dbReference>
<feature type="compositionally biased region" description="Low complexity" evidence="1">
    <location>
        <begin position="97"/>
        <end position="108"/>
    </location>
</feature>
<gene>
    <name evidence="3" type="ORF">BD324DRAFT_613166</name>
</gene>
<dbReference type="EMBL" id="NBSH01000001">
    <property type="protein sequence ID" value="ORX41098.1"/>
    <property type="molecule type" value="Genomic_DNA"/>
</dbReference>
<dbReference type="Pfam" id="PF08547">
    <property type="entry name" value="CIA30"/>
    <property type="match status" value="1"/>
</dbReference>